<comment type="caution">
    <text evidence="1">The sequence shown here is derived from an EMBL/GenBank/DDBJ whole genome shotgun (WGS) entry which is preliminary data.</text>
</comment>
<evidence type="ECO:0000313" key="1">
    <source>
        <dbReference type="EMBL" id="KAF7274602.1"/>
    </source>
</evidence>
<reference evidence="1" key="1">
    <citation type="submission" date="2020-08" db="EMBL/GenBank/DDBJ databases">
        <title>Genome sequencing and assembly of the red palm weevil Rhynchophorus ferrugineus.</title>
        <authorList>
            <person name="Dias G.B."/>
            <person name="Bergman C.M."/>
            <person name="Manee M."/>
        </authorList>
    </citation>
    <scope>NUCLEOTIDE SEQUENCE</scope>
    <source>
        <strain evidence="1">AA-2017</strain>
        <tissue evidence="1">Whole larva</tissue>
    </source>
</reference>
<dbReference type="AlphaFoldDB" id="A0A834II83"/>
<gene>
    <name evidence="1" type="ORF">GWI33_012728</name>
</gene>
<dbReference type="Proteomes" id="UP000625711">
    <property type="component" value="Unassembled WGS sequence"/>
</dbReference>
<organism evidence="1 2">
    <name type="scientific">Rhynchophorus ferrugineus</name>
    <name type="common">Red palm weevil</name>
    <name type="synonym">Curculio ferrugineus</name>
    <dbReference type="NCBI Taxonomy" id="354439"/>
    <lineage>
        <taxon>Eukaryota</taxon>
        <taxon>Metazoa</taxon>
        <taxon>Ecdysozoa</taxon>
        <taxon>Arthropoda</taxon>
        <taxon>Hexapoda</taxon>
        <taxon>Insecta</taxon>
        <taxon>Pterygota</taxon>
        <taxon>Neoptera</taxon>
        <taxon>Endopterygota</taxon>
        <taxon>Coleoptera</taxon>
        <taxon>Polyphaga</taxon>
        <taxon>Cucujiformia</taxon>
        <taxon>Curculionidae</taxon>
        <taxon>Dryophthorinae</taxon>
        <taxon>Rhynchophorus</taxon>
    </lineage>
</organism>
<proteinExistence type="predicted"/>
<evidence type="ECO:0000313" key="2">
    <source>
        <dbReference type="Proteomes" id="UP000625711"/>
    </source>
</evidence>
<dbReference type="EMBL" id="JAACXV010012484">
    <property type="protein sequence ID" value="KAF7274602.1"/>
    <property type="molecule type" value="Genomic_DNA"/>
</dbReference>
<keyword evidence="2" id="KW-1185">Reference proteome</keyword>
<accession>A0A834II83</accession>
<sequence>MLAASKEHVPNDNVLRNKALRQSTITKYFVESGMPSEKEMNKNRSDDITMWNPFNDSTKEHSPVIETWGKMVYRQSPLRHHQRK</sequence>
<protein>
    <submittedName>
        <fullName evidence="1">Uncharacterized protein</fullName>
    </submittedName>
</protein>
<name>A0A834II83_RHYFE</name>